<evidence type="ECO:0000256" key="3">
    <source>
        <dbReference type="ARBA" id="ARBA00022694"/>
    </source>
</evidence>
<dbReference type="InterPro" id="IPR002616">
    <property type="entry name" value="tRNA_ribo_trans-like"/>
</dbReference>
<dbReference type="InterPro" id="IPR004803">
    <property type="entry name" value="TGT"/>
</dbReference>
<dbReference type="SUPFAM" id="SSF51713">
    <property type="entry name" value="tRNA-guanine transglycosylase"/>
    <property type="match status" value="1"/>
</dbReference>
<evidence type="ECO:0000259" key="4">
    <source>
        <dbReference type="Pfam" id="PF01702"/>
    </source>
</evidence>
<comment type="caution">
    <text evidence="5">The sequence shown here is derived from an EMBL/GenBank/DDBJ whole genome shotgun (WGS) entry which is preliminary data.</text>
</comment>
<keyword evidence="1" id="KW-0328">Glycosyltransferase</keyword>
<dbReference type="NCBIfam" id="TIGR00449">
    <property type="entry name" value="tgt_general"/>
    <property type="match status" value="1"/>
</dbReference>
<dbReference type="NCBIfam" id="TIGR00430">
    <property type="entry name" value="Q_tRNA_tgt"/>
    <property type="match status" value="1"/>
</dbReference>
<keyword evidence="2" id="KW-0808">Transferase</keyword>
<dbReference type="EMBL" id="PFAZ01000007">
    <property type="protein sequence ID" value="PIR89121.1"/>
    <property type="molecule type" value="Genomic_DNA"/>
</dbReference>
<dbReference type="Proteomes" id="UP000231157">
    <property type="component" value="Unassembled WGS sequence"/>
</dbReference>
<reference evidence="6" key="1">
    <citation type="submission" date="2017-09" db="EMBL/GenBank/DDBJ databases">
        <title>Depth-based differentiation of microbial function through sediment-hosted aquifers and enrichment of novel symbionts in the deep terrestrial subsurface.</title>
        <authorList>
            <person name="Probst A.J."/>
            <person name="Ladd B."/>
            <person name="Jarett J.K."/>
            <person name="Geller-Mcgrath D.E."/>
            <person name="Sieber C.M.K."/>
            <person name="Emerson J.B."/>
            <person name="Anantharaman K."/>
            <person name="Thomas B.C."/>
            <person name="Malmstrom R."/>
            <person name="Stieglmeier M."/>
            <person name="Klingl A."/>
            <person name="Woyke T."/>
            <person name="Ryan C.M."/>
            <person name="Banfield J.F."/>
        </authorList>
    </citation>
    <scope>NUCLEOTIDE SEQUENCE [LARGE SCALE GENOMIC DNA]</scope>
</reference>
<evidence type="ECO:0000313" key="5">
    <source>
        <dbReference type="EMBL" id="PIR89121.1"/>
    </source>
</evidence>
<keyword evidence="3" id="KW-0819">tRNA processing</keyword>
<proteinExistence type="predicted"/>
<dbReference type="Gene3D" id="3.20.20.105">
    <property type="entry name" value="Queuine tRNA-ribosyltransferase-like"/>
    <property type="match status" value="1"/>
</dbReference>
<organism evidence="5 6">
    <name type="scientific">Candidatus Harrisonbacteria bacterium CG10_big_fil_rev_8_21_14_0_10_40_38</name>
    <dbReference type="NCBI Taxonomy" id="1974583"/>
    <lineage>
        <taxon>Bacteria</taxon>
        <taxon>Candidatus Harrisoniibacteriota</taxon>
    </lineage>
</organism>
<dbReference type="InterPro" id="IPR036511">
    <property type="entry name" value="TGT-like_sf"/>
</dbReference>
<feature type="domain" description="tRNA-guanine(15) transglycosylase-like" evidence="4">
    <location>
        <begin position="13"/>
        <end position="381"/>
    </location>
</feature>
<dbReference type="PANTHER" id="PTHR46499">
    <property type="entry name" value="QUEUINE TRNA-RIBOSYLTRANSFERASE"/>
    <property type="match status" value="1"/>
</dbReference>
<dbReference type="Pfam" id="PF01702">
    <property type="entry name" value="TGT"/>
    <property type="match status" value="1"/>
</dbReference>
<dbReference type="GO" id="GO:0002099">
    <property type="term" value="P:tRNA wobble guanine modification"/>
    <property type="evidence" value="ECO:0007669"/>
    <property type="project" value="TreeGrafter"/>
</dbReference>
<gene>
    <name evidence="5" type="primary">tgt</name>
    <name evidence="5" type="ORF">COU07_02735</name>
</gene>
<evidence type="ECO:0000256" key="2">
    <source>
        <dbReference type="ARBA" id="ARBA00022679"/>
    </source>
</evidence>
<dbReference type="InterPro" id="IPR050076">
    <property type="entry name" value="ArchSynthase1/Queuine_TRR"/>
</dbReference>
<dbReference type="GO" id="GO:0005737">
    <property type="term" value="C:cytoplasm"/>
    <property type="evidence" value="ECO:0007669"/>
    <property type="project" value="TreeGrafter"/>
</dbReference>
<name>A0A2H0URU8_9BACT</name>
<evidence type="ECO:0000256" key="1">
    <source>
        <dbReference type="ARBA" id="ARBA00022676"/>
    </source>
</evidence>
<evidence type="ECO:0000313" key="6">
    <source>
        <dbReference type="Proteomes" id="UP000231157"/>
    </source>
</evidence>
<protein>
    <submittedName>
        <fullName evidence="5">tRNA guanosine(34) transglycosylase Tgt</fullName>
    </submittedName>
</protein>
<dbReference type="GO" id="GO:0008479">
    <property type="term" value="F:tRNA-guanosine(34) queuine transglycosylase activity"/>
    <property type="evidence" value="ECO:0007669"/>
    <property type="project" value="InterPro"/>
</dbReference>
<sequence>MFSFEVQKKSKKSKARVGTLKTPHGVIKTPAFIPVATLGVIKGALDSDDLKSAGVQCQITNTFHFIDLDATARVGKQGGLHKFFNIEHPIFTDSGGFQVFSLGKGTAFGIGKVGSIFPGEKSDLKQRSQGLVKIFEEGVRFRSPRDGREIMLTPESSAKAQMQLGADFAYLLDICGAVVDDKNASLRDLERTNRWYERYLKVHKSKKQKTFGIVQGGLFKDLRQKSVESLNELPVFGIAIGGALGKSQREMFKIISFVNEKIDWGRPHHLLGIGDLKSIPEIIKLGIDLFDCALPTRVARHGTAFTSRGYIDVKRGVYKNAFRPISAACACPTCRVYALAHVHFLFKAKEPLGGRLLTIHNLWFLEKYVEGIRRKIALGKF</sequence>
<dbReference type="AlphaFoldDB" id="A0A2H0URU8"/>
<accession>A0A2H0URU8</accession>
<dbReference type="PANTHER" id="PTHR46499:SF1">
    <property type="entry name" value="QUEUINE TRNA-RIBOSYLTRANSFERASE"/>
    <property type="match status" value="1"/>
</dbReference>